<feature type="compositionally biased region" description="Basic residues" evidence="1">
    <location>
        <begin position="16"/>
        <end position="26"/>
    </location>
</feature>
<reference evidence="3" key="1">
    <citation type="submission" date="2019-10" db="EMBL/GenBank/DDBJ databases">
        <title>Lacipirellula parvula gen. nov., sp. nov., representing a lineage of planctomycetes widespread in freshwater anoxic habitats, and description of the family Lacipirellulaceae.</title>
        <authorList>
            <person name="Dedysh S.N."/>
            <person name="Kulichevskaya I.S."/>
            <person name="Beletsky A.V."/>
            <person name="Rakitin A.L."/>
            <person name="Mardanov A.V."/>
            <person name="Ivanova A.A."/>
            <person name="Saltykova V.X."/>
            <person name="Rijpstra W.I.C."/>
            <person name="Sinninghe Damste J.S."/>
            <person name="Ravin N.V."/>
        </authorList>
    </citation>
    <scope>NUCLEOTIDE SEQUENCE [LARGE SCALE GENOMIC DNA]</scope>
    <source>
        <strain evidence="3">PX69</strain>
    </source>
</reference>
<feature type="compositionally biased region" description="Polar residues" evidence="1">
    <location>
        <begin position="1"/>
        <end position="10"/>
    </location>
</feature>
<name>A0A5K7X6V5_9BACT</name>
<feature type="region of interest" description="Disordered" evidence="1">
    <location>
        <begin position="1"/>
        <end position="26"/>
    </location>
</feature>
<dbReference type="EMBL" id="AP021861">
    <property type="protein sequence ID" value="BBO31577.1"/>
    <property type="molecule type" value="Genomic_DNA"/>
</dbReference>
<accession>A0A5K7X6V5</accession>
<organism evidence="2 3">
    <name type="scientific">Lacipirellula parvula</name>
    <dbReference type="NCBI Taxonomy" id="2650471"/>
    <lineage>
        <taxon>Bacteria</taxon>
        <taxon>Pseudomonadati</taxon>
        <taxon>Planctomycetota</taxon>
        <taxon>Planctomycetia</taxon>
        <taxon>Pirellulales</taxon>
        <taxon>Lacipirellulaceae</taxon>
        <taxon>Lacipirellula</taxon>
    </lineage>
</organism>
<dbReference type="AlphaFoldDB" id="A0A5K7X6V5"/>
<evidence type="ECO:0000313" key="2">
    <source>
        <dbReference type="EMBL" id="BBO31577.1"/>
    </source>
</evidence>
<keyword evidence="3" id="KW-1185">Reference proteome</keyword>
<dbReference type="KEGG" id="lpav:PLANPX_1189"/>
<proteinExistence type="predicted"/>
<evidence type="ECO:0000256" key="1">
    <source>
        <dbReference type="SAM" id="MobiDB-lite"/>
    </source>
</evidence>
<dbReference type="Proteomes" id="UP000326837">
    <property type="component" value="Chromosome"/>
</dbReference>
<sequence length="53" mass="6281">MVRLQSNSRLLEQPTHRLHLKRPIRQRPHQIIQQPAIFDLRIKPASVLPAPRE</sequence>
<evidence type="ECO:0000313" key="3">
    <source>
        <dbReference type="Proteomes" id="UP000326837"/>
    </source>
</evidence>
<gene>
    <name evidence="2" type="ORF">PLANPX_1189</name>
</gene>
<protein>
    <submittedName>
        <fullName evidence="2">Uncharacterized protein</fullName>
    </submittedName>
</protein>